<dbReference type="Proteomes" id="UP000199440">
    <property type="component" value="Unassembled WGS sequence"/>
</dbReference>
<reference evidence="5 6" key="1">
    <citation type="submission" date="2016-10" db="EMBL/GenBank/DDBJ databases">
        <authorList>
            <person name="de Groot N.N."/>
        </authorList>
    </citation>
    <scope>NUCLEOTIDE SEQUENCE [LARGE SCALE GENOMIC DNA]</scope>
    <source>
        <strain evidence="5 6">DSM 19886</strain>
    </source>
</reference>
<dbReference type="SUPFAM" id="SSF55347">
    <property type="entry name" value="Glyceraldehyde-3-phosphate dehydrogenase-like, C-terminal domain"/>
    <property type="match status" value="1"/>
</dbReference>
<proteinExistence type="inferred from homology"/>
<dbReference type="Pfam" id="PF01408">
    <property type="entry name" value="GFO_IDH_MocA"/>
    <property type="match status" value="1"/>
</dbReference>
<dbReference type="SUPFAM" id="SSF51735">
    <property type="entry name" value="NAD(P)-binding Rossmann-fold domains"/>
    <property type="match status" value="1"/>
</dbReference>
<dbReference type="EMBL" id="FNGV01000001">
    <property type="protein sequence ID" value="SDL21610.1"/>
    <property type="molecule type" value="Genomic_DNA"/>
</dbReference>
<feature type="domain" description="GFO/IDH/MocA-like oxidoreductase" evidence="4">
    <location>
        <begin position="134"/>
        <end position="249"/>
    </location>
</feature>
<dbReference type="PANTHER" id="PTHR22604">
    <property type="entry name" value="OXIDOREDUCTASES"/>
    <property type="match status" value="1"/>
</dbReference>
<dbReference type="InterPro" id="IPR050984">
    <property type="entry name" value="Gfo/Idh/MocA_domain"/>
</dbReference>
<evidence type="ECO:0000313" key="5">
    <source>
        <dbReference type="EMBL" id="SDL21610.1"/>
    </source>
</evidence>
<evidence type="ECO:0000259" key="3">
    <source>
        <dbReference type="Pfam" id="PF01408"/>
    </source>
</evidence>
<dbReference type="InterPro" id="IPR000683">
    <property type="entry name" value="Gfo/Idh/MocA-like_OxRdtase_N"/>
</dbReference>
<dbReference type="Gene3D" id="3.40.50.720">
    <property type="entry name" value="NAD(P)-binding Rossmann-like Domain"/>
    <property type="match status" value="1"/>
</dbReference>
<dbReference type="Pfam" id="PF22725">
    <property type="entry name" value="GFO_IDH_MocA_C3"/>
    <property type="match status" value="1"/>
</dbReference>
<dbReference type="PANTHER" id="PTHR22604:SF105">
    <property type="entry name" value="TRANS-1,2-DIHYDROBENZENE-1,2-DIOL DEHYDROGENASE"/>
    <property type="match status" value="1"/>
</dbReference>
<evidence type="ECO:0000313" key="6">
    <source>
        <dbReference type="Proteomes" id="UP000199440"/>
    </source>
</evidence>
<protein>
    <submittedName>
        <fullName evidence="5">Predicted dehydrogenase</fullName>
    </submittedName>
</protein>
<dbReference type="GO" id="GO:0016491">
    <property type="term" value="F:oxidoreductase activity"/>
    <property type="evidence" value="ECO:0007669"/>
    <property type="project" value="UniProtKB-KW"/>
</dbReference>
<dbReference type="InterPro" id="IPR055170">
    <property type="entry name" value="GFO_IDH_MocA-like_dom"/>
</dbReference>
<evidence type="ECO:0000256" key="2">
    <source>
        <dbReference type="ARBA" id="ARBA00023002"/>
    </source>
</evidence>
<feature type="domain" description="Gfo/Idh/MocA-like oxidoreductase N-terminal" evidence="3">
    <location>
        <begin position="4"/>
        <end position="116"/>
    </location>
</feature>
<keyword evidence="6" id="KW-1185">Reference proteome</keyword>
<sequence length="329" mass="36688">MGRIKWGILGTATIAMEQVVPAMLKSEFCEVVGIASRGIAKAEKAAKQFQIPKFYGSYEDLLNDGEIDAVYIPLPNHLHVEWALKAMKAGKHVLVEKPIALSSRQAQYLKEEAEKYPDLKIMEAFMYKFHPQWIKAKELIDQGAIGTLKTIQSSFSFFDDDPNSIVNKKDFGGGSLMDIGCYPISISRFLFDAEPKSVMASITYDAKTEVDILASGILEFDQGSSTFFSAIQLFEGQQVRLFGTTGSIEFQIPFNPPADQVVNLSLVKEEDEEVISFDICDQYTLQVDAFSKTILNNTTVPFGIDDAVKNMIVIEKLRESHDLGKRISL</sequence>
<organism evidence="5 6">
    <name type="scientific">Kriegella aquimaris</name>
    <dbReference type="NCBI Taxonomy" id="192904"/>
    <lineage>
        <taxon>Bacteria</taxon>
        <taxon>Pseudomonadati</taxon>
        <taxon>Bacteroidota</taxon>
        <taxon>Flavobacteriia</taxon>
        <taxon>Flavobacteriales</taxon>
        <taxon>Flavobacteriaceae</taxon>
        <taxon>Kriegella</taxon>
    </lineage>
</organism>
<dbReference type="STRING" id="192904.SAMN04488514_10139"/>
<keyword evidence="2" id="KW-0560">Oxidoreductase</keyword>
<evidence type="ECO:0000259" key="4">
    <source>
        <dbReference type="Pfam" id="PF22725"/>
    </source>
</evidence>
<dbReference type="GO" id="GO:0000166">
    <property type="term" value="F:nucleotide binding"/>
    <property type="evidence" value="ECO:0007669"/>
    <property type="project" value="InterPro"/>
</dbReference>
<evidence type="ECO:0000256" key="1">
    <source>
        <dbReference type="ARBA" id="ARBA00010928"/>
    </source>
</evidence>
<dbReference type="Gene3D" id="3.30.360.10">
    <property type="entry name" value="Dihydrodipicolinate Reductase, domain 2"/>
    <property type="match status" value="1"/>
</dbReference>
<comment type="similarity">
    <text evidence="1">Belongs to the Gfo/Idh/MocA family.</text>
</comment>
<dbReference type="InterPro" id="IPR036291">
    <property type="entry name" value="NAD(P)-bd_dom_sf"/>
</dbReference>
<gene>
    <name evidence="5" type="ORF">SAMN04488514_10139</name>
</gene>
<accession>A0A1G9I8L6</accession>
<dbReference type="RefSeq" id="WP_089884088.1">
    <property type="nucleotide sequence ID" value="NZ_FNGV01000001.1"/>
</dbReference>
<dbReference type="AlphaFoldDB" id="A0A1G9I8L6"/>
<name>A0A1G9I8L6_9FLAO</name>
<dbReference type="OrthoDB" id="9815825at2"/>